<feature type="domain" description="VOC" evidence="1">
    <location>
        <begin position="9"/>
        <end position="130"/>
    </location>
</feature>
<dbReference type="EMBL" id="NVUL01000072">
    <property type="protein sequence ID" value="PCI75560.1"/>
    <property type="molecule type" value="Genomic_DNA"/>
</dbReference>
<dbReference type="CDD" id="cd07262">
    <property type="entry name" value="VOC_like"/>
    <property type="match status" value="1"/>
</dbReference>
<evidence type="ECO:0000313" key="3">
    <source>
        <dbReference type="Proteomes" id="UP000218767"/>
    </source>
</evidence>
<dbReference type="PANTHER" id="PTHR35006:SF4">
    <property type="entry name" value="BLR7706 PROTEIN"/>
    <property type="match status" value="1"/>
</dbReference>
<organism evidence="2 3">
    <name type="scientific">SAR86 cluster bacterium</name>
    <dbReference type="NCBI Taxonomy" id="2030880"/>
    <lineage>
        <taxon>Bacteria</taxon>
        <taxon>Pseudomonadati</taxon>
        <taxon>Pseudomonadota</taxon>
        <taxon>Gammaproteobacteria</taxon>
        <taxon>SAR86 cluster</taxon>
    </lineage>
</organism>
<accession>A0A2A4WZ18</accession>
<dbReference type="PROSITE" id="PS51819">
    <property type="entry name" value="VOC"/>
    <property type="match status" value="1"/>
</dbReference>
<dbReference type="Gene3D" id="3.10.180.10">
    <property type="entry name" value="2,3-Dihydroxybiphenyl 1,2-Dioxygenase, domain 1"/>
    <property type="match status" value="1"/>
</dbReference>
<dbReference type="SUPFAM" id="SSF54593">
    <property type="entry name" value="Glyoxalase/Bleomycin resistance protein/Dihydroxybiphenyl dioxygenase"/>
    <property type="match status" value="1"/>
</dbReference>
<dbReference type="InterPro" id="IPR029068">
    <property type="entry name" value="Glyas_Bleomycin-R_OHBP_Dase"/>
</dbReference>
<dbReference type="InterPro" id="IPR037523">
    <property type="entry name" value="VOC_core"/>
</dbReference>
<dbReference type="Pfam" id="PF00903">
    <property type="entry name" value="Glyoxalase"/>
    <property type="match status" value="1"/>
</dbReference>
<evidence type="ECO:0000259" key="1">
    <source>
        <dbReference type="PROSITE" id="PS51819"/>
    </source>
</evidence>
<gene>
    <name evidence="2" type="ORF">COB20_12615</name>
</gene>
<comment type="caution">
    <text evidence="2">The sequence shown here is derived from an EMBL/GenBank/DDBJ whole genome shotgun (WGS) entry which is preliminary data.</text>
</comment>
<evidence type="ECO:0000313" key="2">
    <source>
        <dbReference type="EMBL" id="PCI75560.1"/>
    </source>
</evidence>
<sequence length="140" mass="15159">MSEQANPSLMAHVSIGSNDFDKAVEFYDKVLGVFGAHRIVDFPGAVAWGKQFPEFWVQKPIDGGNAQTANGIHFAFLAASTDEVDKFHAAGLAAGAIDDGQPGPRTEYTEAYYGAFLRDLEGHKIEAMYWDFSKAPVSAA</sequence>
<protein>
    <submittedName>
        <fullName evidence="2">Glyoxalase</fullName>
    </submittedName>
</protein>
<dbReference type="PANTHER" id="PTHR35006">
    <property type="entry name" value="GLYOXALASE FAMILY PROTEIN (AFU_ORTHOLOGUE AFUA_5G14830)"/>
    <property type="match status" value="1"/>
</dbReference>
<proteinExistence type="predicted"/>
<reference evidence="3" key="1">
    <citation type="submission" date="2017-08" db="EMBL/GenBank/DDBJ databases">
        <title>A dynamic microbial community with high functional redundancy inhabits the cold, oxic subseafloor aquifer.</title>
        <authorList>
            <person name="Tully B.J."/>
            <person name="Wheat C.G."/>
            <person name="Glazer B.T."/>
            <person name="Huber J.A."/>
        </authorList>
    </citation>
    <scope>NUCLEOTIDE SEQUENCE [LARGE SCALE GENOMIC DNA]</scope>
</reference>
<dbReference type="InterPro" id="IPR004360">
    <property type="entry name" value="Glyas_Fos-R_dOase_dom"/>
</dbReference>
<dbReference type="Proteomes" id="UP000218767">
    <property type="component" value="Unassembled WGS sequence"/>
</dbReference>
<name>A0A2A4WZ18_9GAMM</name>
<dbReference type="AlphaFoldDB" id="A0A2A4WZ18"/>